<feature type="signal peptide" evidence="2">
    <location>
        <begin position="1"/>
        <end position="23"/>
    </location>
</feature>
<feature type="domain" description="PLD phosphodiesterase" evidence="3">
    <location>
        <begin position="491"/>
        <end position="518"/>
    </location>
</feature>
<feature type="region of interest" description="Disordered" evidence="1">
    <location>
        <begin position="437"/>
        <end position="476"/>
    </location>
</feature>
<evidence type="ECO:0000313" key="5">
    <source>
        <dbReference type="Proteomes" id="UP001595892"/>
    </source>
</evidence>
<organism evidence="4 5">
    <name type="scientific">Coralloluteibacterium thermophilum</name>
    <dbReference type="NCBI Taxonomy" id="2707049"/>
    <lineage>
        <taxon>Bacteria</taxon>
        <taxon>Pseudomonadati</taxon>
        <taxon>Pseudomonadota</taxon>
        <taxon>Gammaproteobacteria</taxon>
        <taxon>Lysobacterales</taxon>
        <taxon>Lysobacteraceae</taxon>
        <taxon>Coralloluteibacterium</taxon>
    </lineage>
</organism>
<proteinExistence type="predicted"/>
<evidence type="ECO:0000259" key="3">
    <source>
        <dbReference type="PROSITE" id="PS50035"/>
    </source>
</evidence>
<dbReference type="CDD" id="cd09111">
    <property type="entry name" value="PLDc_ymdC_like_1"/>
    <property type="match status" value="1"/>
</dbReference>
<dbReference type="InterPro" id="IPR001736">
    <property type="entry name" value="PLipase_D/transphosphatidylase"/>
</dbReference>
<feature type="chain" id="PRO_5045298738" evidence="2">
    <location>
        <begin position="24"/>
        <end position="647"/>
    </location>
</feature>
<dbReference type="InterPro" id="IPR025202">
    <property type="entry name" value="PLD-like_dom"/>
</dbReference>
<dbReference type="Proteomes" id="UP001595892">
    <property type="component" value="Unassembled WGS sequence"/>
</dbReference>
<reference evidence="5" key="1">
    <citation type="journal article" date="2019" name="Int. J. Syst. Evol. Microbiol.">
        <title>The Global Catalogue of Microorganisms (GCM) 10K type strain sequencing project: providing services to taxonomists for standard genome sequencing and annotation.</title>
        <authorList>
            <consortium name="The Broad Institute Genomics Platform"/>
            <consortium name="The Broad Institute Genome Sequencing Center for Infectious Disease"/>
            <person name="Wu L."/>
            <person name="Ma J."/>
        </authorList>
    </citation>
    <scope>NUCLEOTIDE SEQUENCE [LARGE SCALE GENOMIC DNA]</scope>
    <source>
        <strain evidence="5">CGMCC 1.13574</strain>
    </source>
</reference>
<gene>
    <name evidence="4" type="ORF">ACFO3Q_04650</name>
</gene>
<dbReference type="RefSeq" id="WP_377003468.1">
    <property type="nucleotide sequence ID" value="NZ_JBHSGG010000011.1"/>
</dbReference>
<dbReference type="PANTHER" id="PTHR21248">
    <property type="entry name" value="CARDIOLIPIN SYNTHASE"/>
    <property type="match status" value="1"/>
</dbReference>
<keyword evidence="5" id="KW-1185">Reference proteome</keyword>
<feature type="domain" description="PLD phosphodiesterase" evidence="3">
    <location>
        <begin position="188"/>
        <end position="215"/>
    </location>
</feature>
<dbReference type="SMART" id="SM00155">
    <property type="entry name" value="PLDc"/>
    <property type="match status" value="2"/>
</dbReference>
<comment type="caution">
    <text evidence="4">The sequence shown here is derived from an EMBL/GenBank/DDBJ whole genome shotgun (WGS) entry which is preliminary data.</text>
</comment>
<feature type="compositionally biased region" description="Low complexity" evidence="1">
    <location>
        <begin position="459"/>
        <end position="471"/>
    </location>
</feature>
<keyword evidence="2" id="KW-0732">Signal</keyword>
<sequence length="647" mass="71332">MSAAVRTALLLAAALLLPGCATLGENQRRQAVALAEAARPAALTCDREDACARPSPLRELGDRALAETAAQAAPRHYALLLEYGQDALVARINLIRSARESIEVQSFIYAEDDSGYFVMRELVAAARRGVRVRVLLDQMFSVENTRLAAALAGVHQNFELRLYNPTFNNAHTNYFQFAAGVVLRFRNFNQRMHNKLLLVDGVVGITGGRNYQDRYFDWDPEFNYRDRDILVAGPVGEAMRANFEAFWAHPRAVTAARLDDVGRQLLAHDGPPRTLEQIGLEQPAIKRPDRVEAVLAAADDAEALREGLAAHAIPVGRVDFLADLPDKHEGGRTRADASHGLRALIEGAREQVLLQTPYLVLSREARRMFRRMQRRPDAPEVVVSTNSLAATDAFPVYALSHKYKRTYLRELGFRIHEYKPFPLDAPIDVLATGALDQPPEERAEPPRAPNRAFGSARAETGSPSGPTSESTFAAVGSGARRGPLPLRSAGVRVGLHAKSLVIDRRVGIVGTHNFDPRSDNFNTESAVAIYDTAFVDALSAEIERDLQPENAWVVARRVQDWTPVVSDINYNLGKLFEALPLFDLWPVRYATSYEFVPGPDCAPAPPDTDLFRACYRPVGDFPEVDVPTKSIYTRILTAFGAGLAPIL</sequence>
<protein>
    <submittedName>
        <fullName evidence="4">Phospholipase D family protein</fullName>
    </submittedName>
</protein>
<accession>A0ABV9NKD2</accession>
<dbReference type="PROSITE" id="PS50035">
    <property type="entry name" value="PLD"/>
    <property type="match status" value="2"/>
</dbReference>
<evidence type="ECO:0000256" key="2">
    <source>
        <dbReference type="SAM" id="SignalP"/>
    </source>
</evidence>
<evidence type="ECO:0000256" key="1">
    <source>
        <dbReference type="SAM" id="MobiDB-lite"/>
    </source>
</evidence>
<dbReference type="SUPFAM" id="SSF56024">
    <property type="entry name" value="Phospholipase D/nuclease"/>
    <property type="match status" value="2"/>
</dbReference>
<dbReference type="Pfam" id="PF13091">
    <property type="entry name" value="PLDc_2"/>
    <property type="match status" value="2"/>
</dbReference>
<dbReference type="EMBL" id="JBHSGG010000011">
    <property type="protein sequence ID" value="MFC4727460.1"/>
    <property type="molecule type" value="Genomic_DNA"/>
</dbReference>
<name>A0ABV9NKD2_9GAMM</name>
<evidence type="ECO:0000313" key="4">
    <source>
        <dbReference type="EMBL" id="MFC4727460.1"/>
    </source>
</evidence>
<dbReference type="Gene3D" id="3.30.870.10">
    <property type="entry name" value="Endonuclease Chain A"/>
    <property type="match status" value="2"/>
</dbReference>
<dbReference type="PANTHER" id="PTHR21248:SF12">
    <property type="entry name" value="CARDIOLIPIN SYNTHASE C"/>
    <property type="match status" value="1"/>
</dbReference>